<dbReference type="Proteomes" id="UP000641139">
    <property type="component" value="Unassembled WGS sequence"/>
</dbReference>
<reference evidence="2 3" key="1">
    <citation type="journal article" date="2021" name="Int. J. Syst. Evol. Microbiol.">
        <title>Capnocytophaga periodontitidis sp. nov., isolated from subgingival plaque of periodontitis patient.</title>
        <authorList>
            <person name="Zhang Y."/>
            <person name="Qiao D."/>
            <person name="Shi W."/>
            <person name="Wu D."/>
            <person name="Cai M."/>
        </authorList>
    </citation>
    <scope>NUCLEOTIDE SEQUENCE [LARGE SCALE GENOMIC DNA]</scope>
    <source>
        <strain evidence="2 3">051621</strain>
    </source>
</reference>
<dbReference type="PANTHER" id="PTHR39639:SF1">
    <property type="entry name" value="DUF262 DOMAIN-CONTAINING PROTEIN"/>
    <property type="match status" value="1"/>
</dbReference>
<evidence type="ECO:0000313" key="3">
    <source>
        <dbReference type="Proteomes" id="UP000641139"/>
    </source>
</evidence>
<gene>
    <name evidence="2" type="ORF">I7X30_11210</name>
</gene>
<dbReference type="PANTHER" id="PTHR39639">
    <property type="entry name" value="CHROMOSOME 16, WHOLE GENOME SHOTGUN SEQUENCE"/>
    <property type="match status" value="1"/>
</dbReference>
<organism evidence="2 3">
    <name type="scientific">Capnocytophaga periodontitidis</name>
    <dbReference type="NCBI Taxonomy" id="2795027"/>
    <lineage>
        <taxon>Bacteria</taxon>
        <taxon>Pseudomonadati</taxon>
        <taxon>Bacteroidota</taxon>
        <taxon>Flavobacteriia</taxon>
        <taxon>Flavobacteriales</taxon>
        <taxon>Flavobacteriaceae</taxon>
        <taxon>Capnocytophaga</taxon>
    </lineage>
</organism>
<dbReference type="RefSeq" id="WP_198467171.1">
    <property type="nucleotide sequence ID" value="NZ_JAEFDC010000011.1"/>
</dbReference>
<protein>
    <submittedName>
        <fullName evidence="2">DUF262 domain-containing protein</fullName>
    </submittedName>
</protein>
<comment type="caution">
    <text evidence="2">The sequence shown here is derived from an EMBL/GenBank/DDBJ whole genome shotgun (WGS) entry which is preliminary data.</text>
</comment>
<dbReference type="InterPro" id="IPR004919">
    <property type="entry name" value="GmrSD_N"/>
</dbReference>
<feature type="domain" description="GmrSD restriction endonucleases N-terminal" evidence="1">
    <location>
        <begin position="118"/>
        <end position="261"/>
    </location>
</feature>
<accession>A0ABS0SPE3</accession>
<evidence type="ECO:0000313" key="2">
    <source>
        <dbReference type="EMBL" id="MBI1647619.1"/>
    </source>
</evidence>
<proteinExistence type="predicted"/>
<sequence length="456" mass="53410">MNIDVKINDNFETVNFSIVKKEETDNRYLFINRDDNQILLEVETDLENKTLKIISKEVDIDEEEFNEIVGDAFVKIIELEQSGINNSEGSISTEYKPYDPERIRVRSDKMTLIQVSAMMDNGDIDLTPPFQRNLVWDSFRKSRLIESILLRIPLPMFYFSEDLEGRLTIIDGLQRISTIKDFMENKFPLRNLQYLENCEGRYFKDEGDKKGLEAKYVRWFNLTNISVNIIDSISPYQVKYDIFRRINTGGRPLNNQEIRNCLAGQGLRDTLKAMVSTTEFKTATDNSVRSTRMDDQELVLRYLAFEELFNRDKNISAYSGYMEIFLDDYTERHQKNTPQDFEDKVQLFVNAMKNATYLIGGRYAFRKILPEGIVSTARKQILNKALFVVTSLLLSQYPYEEVIRYNKKEQLTEVIADKIFEDSKLYNYLSYSTNSKANMLYIFDTLNELFTTNIEI</sequence>
<evidence type="ECO:0000259" key="1">
    <source>
        <dbReference type="Pfam" id="PF03235"/>
    </source>
</evidence>
<name>A0ABS0SPE3_9FLAO</name>
<dbReference type="EMBL" id="JAEFDC010000011">
    <property type="protein sequence ID" value="MBI1647619.1"/>
    <property type="molecule type" value="Genomic_DNA"/>
</dbReference>
<keyword evidence="3" id="KW-1185">Reference proteome</keyword>
<dbReference type="Pfam" id="PF03235">
    <property type="entry name" value="GmrSD_N"/>
    <property type="match status" value="1"/>
</dbReference>